<feature type="transmembrane region" description="Helical" evidence="1">
    <location>
        <begin position="20"/>
        <end position="49"/>
    </location>
</feature>
<accession>A0A5C6FDG4</accession>
<keyword evidence="1" id="KW-0472">Membrane</keyword>
<sequence>MLVTADTDRRNRSVSMSFALAIVILAGFLSIASIWWLGLVLVAPIVFWWSRRKTLRRRAAMDQPMADAWEHTLATEVGYFAALDDDGKERFRKLVKVFVDEVAITGIRTDVDDRTIALVAASAVIPIFGFDDWEYSGLGEVLIYPSAYGEDFRTDPSSDRRTLGMVGAYHLSGVMILSKPDLIAGFANATDKRNVGIHEFSHLVDKQDGSIDGVVRTAATEVAIPWVRWVAEELRRTPGSNEHIDDYAYTNEAEYFAVLSEYFFDSPAILAEKAPDTYNMLQKIYRQDPKRVLARVPRRKRRVGRNEDCPCGSGDKFKRCCLTRRHRGLPLKK</sequence>
<dbReference type="Gene3D" id="3.40.390.10">
    <property type="entry name" value="Collagenase (Catalytic Domain)"/>
    <property type="match status" value="1"/>
</dbReference>
<dbReference type="Proteomes" id="UP000318288">
    <property type="component" value="Unassembled WGS sequence"/>
</dbReference>
<keyword evidence="1" id="KW-1133">Transmembrane helix</keyword>
<dbReference type="InterPro" id="IPR024079">
    <property type="entry name" value="MetalloPept_cat_dom_sf"/>
</dbReference>
<dbReference type="AlphaFoldDB" id="A0A5C6FDG4"/>
<proteinExistence type="predicted"/>
<protein>
    <recommendedName>
        <fullName evidence="4">Protein MtfA</fullName>
    </recommendedName>
</protein>
<dbReference type="Pfam" id="PF02810">
    <property type="entry name" value="SEC-C"/>
    <property type="match status" value="1"/>
</dbReference>
<name>A0A5C6FDG4_9BACT</name>
<dbReference type="PANTHER" id="PTHR30164">
    <property type="entry name" value="MTFA PEPTIDASE"/>
    <property type="match status" value="1"/>
</dbReference>
<dbReference type="EMBL" id="SJPW01000002">
    <property type="protein sequence ID" value="TWU58782.1"/>
    <property type="molecule type" value="Genomic_DNA"/>
</dbReference>
<dbReference type="InterPro" id="IPR004027">
    <property type="entry name" value="SEC_C_motif"/>
</dbReference>
<dbReference type="Gene3D" id="1.10.472.150">
    <property type="entry name" value="Glucose-regulated metallo-peptidase M90, N-terminal domain"/>
    <property type="match status" value="1"/>
</dbReference>
<gene>
    <name evidence="2" type="ORF">Poly51_15620</name>
</gene>
<keyword evidence="3" id="KW-1185">Reference proteome</keyword>
<dbReference type="OrthoDB" id="9786424at2"/>
<dbReference type="GO" id="GO:0005829">
    <property type="term" value="C:cytosol"/>
    <property type="evidence" value="ECO:0007669"/>
    <property type="project" value="TreeGrafter"/>
</dbReference>
<dbReference type="SUPFAM" id="SSF103642">
    <property type="entry name" value="Sec-C motif"/>
    <property type="match status" value="1"/>
</dbReference>
<organism evidence="2 3">
    <name type="scientific">Rubripirellula tenax</name>
    <dbReference type="NCBI Taxonomy" id="2528015"/>
    <lineage>
        <taxon>Bacteria</taxon>
        <taxon>Pseudomonadati</taxon>
        <taxon>Planctomycetota</taxon>
        <taxon>Planctomycetia</taxon>
        <taxon>Pirellulales</taxon>
        <taxon>Pirellulaceae</taxon>
        <taxon>Rubripirellula</taxon>
    </lineage>
</organism>
<evidence type="ECO:0000313" key="2">
    <source>
        <dbReference type="EMBL" id="TWU58782.1"/>
    </source>
</evidence>
<evidence type="ECO:0008006" key="4">
    <source>
        <dbReference type="Google" id="ProtNLM"/>
    </source>
</evidence>
<dbReference type="CDD" id="cd20169">
    <property type="entry name" value="Peptidase_M90_mtfA"/>
    <property type="match status" value="1"/>
</dbReference>
<dbReference type="GO" id="GO:0004177">
    <property type="term" value="F:aminopeptidase activity"/>
    <property type="evidence" value="ECO:0007669"/>
    <property type="project" value="TreeGrafter"/>
</dbReference>
<dbReference type="GO" id="GO:0008237">
    <property type="term" value="F:metallopeptidase activity"/>
    <property type="evidence" value="ECO:0007669"/>
    <property type="project" value="InterPro"/>
</dbReference>
<dbReference type="Pfam" id="PF06167">
    <property type="entry name" value="Peptidase_M90"/>
    <property type="match status" value="1"/>
</dbReference>
<evidence type="ECO:0000256" key="1">
    <source>
        <dbReference type="SAM" id="Phobius"/>
    </source>
</evidence>
<comment type="caution">
    <text evidence="2">The sequence shown here is derived from an EMBL/GenBank/DDBJ whole genome shotgun (WGS) entry which is preliminary data.</text>
</comment>
<evidence type="ECO:0000313" key="3">
    <source>
        <dbReference type="Proteomes" id="UP000318288"/>
    </source>
</evidence>
<dbReference type="InterPro" id="IPR042252">
    <property type="entry name" value="MtfA_N"/>
</dbReference>
<dbReference type="PANTHER" id="PTHR30164:SF2">
    <property type="entry name" value="PROTEIN MTFA"/>
    <property type="match status" value="1"/>
</dbReference>
<reference evidence="2 3" key="1">
    <citation type="submission" date="2019-02" db="EMBL/GenBank/DDBJ databases">
        <title>Deep-cultivation of Planctomycetes and their phenomic and genomic characterization uncovers novel biology.</title>
        <authorList>
            <person name="Wiegand S."/>
            <person name="Jogler M."/>
            <person name="Boedeker C."/>
            <person name="Pinto D."/>
            <person name="Vollmers J."/>
            <person name="Rivas-Marin E."/>
            <person name="Kohn T."/>
            <person name="Peeters S.H."/>
            <person name="Heuer A."/>
            <person name="Rast P."/>
            <person name="Oberbeckmann S."/>
            <person name="Bunk B."/>
            <person name="Jeske O."/>
            <person name="Meyerdierks A."/>
            <person name="Storesund J.E."/>
            <person name="Kallscheuer N."/>
            <person name="Luecker S."/>
            <person name="Lage O.M."/>
            <person name="Pohl T."/>
            <person name="Merkel B.J."/>
            <person name="Hornburger P."/>
            <person name="Mueller R.-W."/>
            <person name="Bruemmer F."/>
            <person name="Labrenz M."/>
            <person name="Spormann A.M."/>
            <person name="Op Den Camp H."/>
            <person name="Overmann J."/>
            <person name="Amann R."/>
            <person name="Jetten M.S.M."/>
            <person name="Mascher T."/>
            <person name="Medema M.H."/>
            <person name="Devos D.P."/>
            <person name="Kaster A.-K."/>
            <person name="Ovreas L."/>
            <person name="Rohde M."/>
            <person name="Galperin M.Y."/>
            <person name="Jogler C."/>
        </authorList>
    </citation>
    <scope>NUCLEOTIDE SEQUENCE [LARGE SCALE GENOMIC DNA]</scope>
    <source>
        <strain evidence="2 3">Poly51</strain>
    </source>
</reference>
<keyword evidence="1" id="KW-0812">Transmembrane</keyword>
<dbReference type="SUPFAM" id="SSF55486">
    <property type="entry name" value="Metalloproteases ('zincins'), catalytic domain"/>
    <property type="match status" value="1"/>
</dbReference>
<dbReference type="InterPro" id="IPR010384">
    <property type="entry name" value="MtfA_fam"/>
</dbReference>